<dbReference type="EC" id="2.1.1.72" evidence="1"/>
<evidence type="ECO:0000256" key="4">
    <source>
        <dbReference type="ARBA" id="ARBA00022691"/>
    </source>
</evidence>
<dbReference type="Pfam" id="PF07669">
    <property type="entry name" value="Eco57I"/>
    <property type="match status" value="1"/>
</dbReference>
<feature type="region of interest" description="Disordered" evidence="6">
    <location>
        <begin position="1129"/>
        <end position="1158"/>
    </location>
</feature>
<dbReference type="PROSITE" id="PS00092">
    <property type="entry name" value="N6_MTASE"/>
    <property type="match status" value="1"/>
</dbReference>
<dbReference type="NCBIfam" id="NF033454">
    <property type="entry name" value="BREX_5_MTaseX"/>
    <property type="match status" value="1"/>
</dbReference>
<dbReference type="Proteomes" id="UP000831768">
    <property type="component" value="Plasmid unnamed1"/>
</dbReference>
<name>A0A8U0A5N9_9EURY</name>
<dbReference type="SUPFAM" id="SSF53335">
    <property type="entry name" value="S-adenosyl-L-methionine-dependent methyltransferases"/>
    <property type="match status" value="1"/>
</dbReference>
<accession>A0A8U0A5N9</accession>
<evidence type="ECO:0000256" key="2">
    <source>
        <dbReference type="ARBA" id="ARBA00022603"/>
    </source>
</evidence>
<dbReference type="REBASE" id="614652">
    <property type="entry name" value="HspAD1ORF14205P"/>
</dbReference>
<dbReference type="PRINTS" id="PR00507">
    <property type="entry name" value="N12N6MTFRASE"/>
</dbReference>
<gene>
    <name evidence="8" type="primary">pglX</name>
    <name evidence="8" type="ORF">MW046_14205</name>
</gene>
<dbReference type="PANTHER" id="PTHR33841">
    <property type="entry name" value="DNA METHYLTRANSFERASE YEEA-RELATED"/>
    <property type="match status" value="1"/>
</dbReference>
<keyword evidence="9" id="KW-1185">Reference proteome</keyword>
<dbReference type="RefSeq" id="WP_247994823.1">
    <property type="nucleotide sequence ID" value="NZ_CP096020.1"/>
</dbReference>
<dbReference type="GeneID" id="71929222"/>
<dbReference type="InterPro" id="IPR011639">
    <property type="entry name" value="MethylTrfase_TaqI-like_dom"/>
</dbReference>
<evidence type="ECO:0000259" key="7">
    <source>
        <dbReference type="Pfam" id="PF07669"/>
    </source>
</evidence>
<dbReference type="GO" id="GO:0009007">
    <property type="term" value="F:site-specific DNA-methyltransferase (adenine-specific) activity"/>
    <property type="evidence" value="ECO:0007669"/>
    <property type="project" value="UniProtKB-EC"/>
</dbReference>
<feature type="domain" description="Type II methyltransferase M.TaqI-like" evidence="7">
    <location>
        <begin position="346"/>
        <end position="574"/>
    </location>
</feature>
<reference evidence="8" key="1">
    <citation type="submission" date="2022-04" db="EMBL/GenBank/DDBJ databases">
        <title>Halocatena sp. nov., isolated from a salt lake.</title>
        <authorList>
            <person name="Cui H.-L."/>
        </authorList>
    </citation>
    <scope>NUCLEOTIDE SEQUENCE</scope>
    <source>
        <strain evidence="8">AD-1</strain>
        <plasmid evidence="8">unnamed1</plasmid>
    </source>
</reference>
<keyword evidence="3 8" id="KW-0808">Transferase</keyword>
<evidence type="ECO:0000256" key="3">
    <source>
        <dbReference type="ARBA" id="ARBA00022679"/>
    </source>
</evidence>
<feature type="compositionally biased region" description="Low complexity" evidence="6">
    <location>
        <begin position="1145"/>
        <end position="1156"/>
    </location>
</feature>
<feature type="compositionally biased region" description="Basic and acidic residues" evidence="6">
    <location>
        <begin position="1129"/>
        <end position="1144"/>
    </location>
</feature>
<proteinExistence type="predicted"/>
<dbReference type="InterPro" id="IPR029063">
    <property type="entry name" value="SAM-dependent_MTases_sf"/>
</dbReference>
<dbReference type="Gene3D" id="3.40.50.150">
    <property type="entry name" value="Vaccinia Virus protein VP39"/>
    <property type="match status" value="1"/>
</dbReference>
<dbReference type="EMBL" id="CP096020">
    <property type="protein sequence ID" value="UPM44169.1"/>
    <property type="molecule type" value="Genomic_DNA"/>
</dbReference>
<organism evidence="8 9">
    <name type="scientific">Halocatena salina</name>
    <dbReference type="NCBI Taxonomy" id="2934340"/>
    <lineage>
        <taxon>Archaea</taxon>
        <taxon>Methanobacteriati</taxon>
        <taxon>Methanobacteriota</taxon>
        <taxon>Stenosarchaea group</taxon>
        <taxon>Halobacteria</taxon>
        <taxon>Halobacteriales</taxon>
        <taxon>Natronomonadaceae</taxon>
        <taxon>Halocatena</taxon>
    </lineage>
</organism>
<evidence type="ECO:0000256" key="5">
    <source>
        <dbReference type="ARBA" id="ARBA00047942"/>
    </source>
</evidence>
<sequence>MESDSLSQRTAQLDKEEREHLEAVVTDMRERVEDNVEFQLTQLSLDDAPDDPESLDTEAHQLVEAIEIEAVDGDDWNEAFEGYVTGVGYTIVNRLAALRCMEVREFIDEEVTVFKENGLTPAAETLVHEEFLLEDEAILKAYHDACDELAAEIEILFDRETAYSQIDPDDDTFEELCGLLDEIPDEVWRADDVLGWVYEYYNRPVVEALDAKNTLEPGDVGPANQFYTPHWVVRMLADNSLGKLYLEATGKESSIPAPAELSPDERKERLVTPEDAPDVPSLCTYLIPDEDEQQAPSFDHPRELRVIDPACGSGHFLLYAFDILERIWWAETDLDRGEIPAKVLEHNLYGVDIDLRSCQLSAFNLYLKARTRAEAAGNDAFEMPNLGVVCADARVAEVEAAVDVLDEITGDGTDVREALDSVIEEFQTTEALGSLLDVQGALADAFMDEQTDVLEWGGEGPHTLNQFLRTLEHRVEERTSDSFGEQNLRSFLHLLVVLTQDYDVALMNPPYGSGGRMPDNVQGYVEDHYDYTTEYYINFFEACDRLVRANGRIGMLVPWSFMFNKSFQNFREDFVGGRGAFDFFSEFGYDILDNATVGTVGTVVRSEIESGQTGTFIRLPDVSKAEKERTFLSAAFVDSVDNGVQRKYMIDLSNLQSIPATPLSYWVPQNLRSLFETEAHLDAETGGVDGKSVGVAASGLCTGDDERFLRNFWESDDNGNWVPFAKGGEDAWILPRVKLVVNWDPRHLKSQVGARVQNTGYYFSEALTWTMSKRSGRRFGYLHESSIFGHMGSVYIPNKHTWATLSYLNSHLFTYLMLSQTSERNWYVGLVSRISWIPNLGASDELETLSKEAVSHLISKRQYDFVSPHYDGPVLLDVLGVNDSLPQYDHPHRELREDLTLDGPPKTVDPSATLEELGIAAATHLERIEDELQSCADAIDEAVFDCFDITEEQRETILQEIALRTIEDPREREEYDPEAITEPPDDFPAMVKDLLLHLTLRIVHEDDDGIVPLTESDEEATLLTRIEGEFERIFGDHADARLAEVDQLLGSKSADEEAYPNLREWLERDLFNYHVSTFDRTPILWRLTTERLVSDPEGEGFGCLIDYHQLDANVFDRLQNRYLEPRKAQLRERRSAANRRRGDDSLSASEQASAAEEYTRCESGLEQIDVFEDRLADLAQPVARDWPEENRTLAATTAQQVADFRERTATRLNALEALAGLDDTDMGDLFSPTFYETVQENRDEWLAALDDLKTAFESYAEDGSEPIEAHLYDLFEYYHDLIGSAHYASNGVLFMTYYFDKFEDPGQTQIGDGGGSERQRLLSELASDLDDYQELSEEIAAACEEITADISSEWSDRALSEITTAGYQPNRKHGVEINITPLADAEIVSKTVENNVL</sequence>
<evidence type="ECO:0000256" key="6">
    <source>
        <dbReference type="SAM" id="MobiDB-lite"/>
    </source>
</evidence>
<comment type="catalytic activity">
    <reaction evidence="5">
        <text>a 2'-deoxyadenosine in DNA + S-adenosyl-L-methionine = an N(6)-methyl-2'-deoxyadenosine in DNA + S-adenosyl-L-homocysteine + H(+)</text>
        <dbReference type="Rhea" id="RHEA:15197"/>
        <dbReference type="Rhea" id="RHEA-COMP:12418"/>
        <dbReference type="Rhea" id="RHEA-COMP:12419"/>
        <dbReference type="ChEBI" id="CHEBI:15378"/>
        <dbReference type="ChEBI" id="CHEBI:57856"/>
        <dbReference type="ChEBI" id="CHEBI:59789"/>
        <dbReference type="ChEBI" id="CHEBI:90615"/>
        <dbReference type="ChEBI" id="CHEBI:90616"/>
        <dbReference type="EC" id="2.1.1.72"/>
    </reaction>
</comment>
<keyword evidence="2 8" id="KW-0489">Methyltransferase</keyword>
<feature type="region of interest" description="Disordered" evidence="6">
    <location>
        <begin position="254"/>
        <end position="274"/>
    </location>
</feature>
<dbReference type="InterPro" id="IPR050953">
    <property type="entry name" value="N4_N6_ade-DNA_methylase"/>
</dbReference>
<dbReference type="GO" id="GO:0006304">
    <property type="term" value="P:DNA modification"/>
    <property type="evidence" value="ECO:0007669"/>
    <property type="project" value="InterPro"/>
</dbReference>
<evidence type="ECO:0000313" key="8">
    <source>
        <dbReference type="EMBL" id="UPM44169.1"/>
    </source>
</evidence>
<dbReference type="InterPro" id="IPR002052">
    <property type="entry name" value="DNA_methylase_N6_adenine_CS"/>
</dbReference>
<protein>
    <recommendedName>
        <fullName evidence="1">site-specific DNA-methyltransferase (adenine-specific)</fullName>
        <ecNumber evidence="1">2.1.1.72</ecNumber>
    </recommendedName>
</protein>
<dbReference type="GO" id="GO:0003676">
    <property type="term" value="F:nucleic acid binding"/>
    <property type="evidence" value="ECO:0007669"/>
    <property type="project" value="InterPro"/>
</dbReference>
<geneLocation type="plasmid" evidence="8 9">
    <name>unnamed1</name>
</geneLocation>
<keyword evidence="4" id="KW-0949">S-adenosyl-L-methionine</keyword>
<dbReference type="GO" id="GO:0032259">
    <property type="term" value="P:methylation"/>
    <property type="evidence" value="ECO:0007669"/>
    <property type="project" value="UniProtKB-KW"/>
</dbReference>
<evidence type="ECO:0000313" key="9">
    <source>
        <dbReference type="Proteomes" id="UP000831768"/>
    </source>
</evidence>
<dbReference type="KEGG" id="haad:MW046_14205"/>
<keyword evidence="8" id="KW-0614">Plasmid</keyword>
<evidence type="ECO:0000256" key="1">
    <source>
        <dbReference type="ARBA" id="ARBA00011900"/>
    </source>
</evidence>
<dbReference type="PANTHER" id="PTHR33841:SF1">
    <property type="entry name" value="DNA METHYLTRANSFERASE A"/>
    <property type="match status" value="1"/>
</dbReference>
<feature type="compositionally biased region" description="Basic and acidic residues" evidence="6">
    <location>
        <begin position="263"/>
        <end position="272"/>
    </location>
</feature>